<evidence type="ECO:0000313" key="2">
    <source>
        <dbReference type="EMBL" id="PCI75666.1"/>
    </source>
</evidence>
<evidence type="ECO:0000313" key="3">
    <source>
        <dbReference type="Proteomes" id="UP000218767"/>
    </source>
</evidence>
<protein>
    <recommendedName>
        <fullName evidence="4">DUF1631 domain-containing protein</fullName>
    </recommendedName>
</protein>
<dbReference type="AlphaFoldDB" id="A0A2A4WZK8"/>
<sequence>MDFFDSSDHPARVFLNELASTGISWTGSEMLDQDPIYAKMQVLVTSLVRDFVGDIVVVENLLQDFLFFKDEVARSDKEKEQQLLDEGERKSRLEKVERYALHKIEERILDKEVDSFAKNFLLTYFHKFVVPVVLREGPGGISWRPVMNTIDVFLWTVGTEKQEGDLQRFVKVNPRLLLNLGKALDIAGVEKAEAEEVLGKLQRVQEACFKKPPDSAKGESQESSPSLNNEGAEPSGVAPRSSLPDDDEHLQEVSKYPIGIWLEFQVRAEQTIRCTLAAKIDTIEKYVFVNGQGVKVIEKSKMGLARELKAGTVKVICESPLIDRAMESVVAKLRDAKSEHAA</sequence>
<gene>
    <name evidence="2" type="ORF">COB20_12415</name>
</gene>
<dbReference type="EMBL" id="NVUL01000070">
    <property type="protein sequence ID" value="PCI75666.1"/>
    <property type="molecule type" value="Genomic_DNA"/>
</dbReference>
<organism evidence="2 3">
    <name type="scientific">SAR86 cluster bacterium</name>
    <dbReference type="NCBI Taxonomy" id="2030880"/>
    <lineage>
        <taxon>Bacteria</taxon>
        <taxon>Pseudomonadati</taxon>
        <taxon>Pseudomonadota</taxon>
        <taxon>Gammaproteobacteria</taxon>
        <taxon>SAR86 cluster</taxon>
    </lineage>
</organism>
<feature type="region of interest" description="Disordered" evidence="1">
    <location>
        <begin position="211"/>
        <end position="248"/>
    </location>
</feature>
<dbReference type="InterPro" id="IPR012434">
    <property type="entry name" value="DUF1631"/>
</dbReference>
<dbReference type="Proteomes" id="UP000218767">
    <property type="component" value="Unassembled WGS sequence"/>
</dbReference>
<name>A0A2A4WZK8_9GAMM</name>
<dbReference type="Pfam" id="PF07793">
    <property type="entry name" value="DUF1631"/>
    <property type="match status" value="1"/>
</dbReference>
<reference evidence="3" key="1">
    <citation type="submission" date="2017-08" db="EMBL/GenBank/DDBJ databases">
        <title>A dynamic microbial community with high functional redundancy inhabits the cold, oxic subseafloor aquifer.</title>
        <authorList>
            <person name="Tully B.J."/>
            <person name="Wheat C.G."/>
            <person name="Glazer B.T."/>
            <person name="Huber J.A."/>
        </authorList>
    </citation>
    <scope>NUCLEOTIDE SEQUENCE [LARGE SCALE GENOMIC DNA]</scope>
</reference>
<accession>A0A2A4WZK8</accession>
<proteinExistence type="predicted"/>
<evidence type="ECO:0000256" key="1">
    <source>
        <dbReference type="SAM" id="MobiDB-lite"/>
    </source>
</evidence>
<feature type="compositionally biased region" description="Basic and acidic residues" evidence="1">
    <location>
        <begin position="211"/>
        <end position="220"/>
    </location>
</feature>
<evidence type="ECO:0008006" key="4">
    <source>
        <dbReference type="Google" id="ProtNLM"/>
    </source>
</evidence>
<comment type="caution">
    <text evidence="2">The sequence shown here is derived from an EMBL/GenBank/DDBJ whole genome shotgun (WGS) entry which is preliminary data.</text>
</comment>